<protein>
    <submittedName>
        <fullName evidence="1">Uncharacterized protein</fullName>
    </submittedName>
</protein>
<dbReference type="Proteomes" id="UP000037460">
    <property type="component" value="Unassembled WGS sequence"/>
</dbReference>
<sequence>MAVASPSRTEQFIANVIKAIDAEKLLEQLLKNRPLEMTAQALVKITSEPLDGIKCKDLVFLKEGLQNTQAMLVMPKSACIGALATVIAGYFDVYQRIHRLTQGPGRCWALMGNSWMKQMAGLFDTGAPGEFDMTFERNLDRHKEKLKYCSDAMALGFASWALPHVINALISALRSEYVPEVAAPDAVYPNVYDELYGEFKKELLDALKVLGVQGPERDDGWVAYPADETVEITAKGLDMLRLPVGTKMEMKRLVTTDELQAVIDVYVSPQAGIFNIKRGFREGGDGFEAVIAELGDDVLMIMPRTEMDTEATGLLKLSLRVKLTAEKEIEKKIQALCKDPRNDSAEIKGIPTKLASGVEVRIVWSGDLGTARVRNGLTRAAAISAELSGKNSEEAKKLRNDLEKQIKANADALLEQDVKLTSYTAHYTMLIDKQAAVVTEMQGKHAEAMTDLHKQMQASEEAHAKMLQDSEQARKDSELSAAYAMDGLRQQIAELQNLQIKAQHNMLAFAARADEMAAALTGHVKRSESFMEAVRIEMLAQKQEVQMIKDTSGSGVE</sequence>
<accession>A0A0M0JXI7</accession>
<organism evidence="1 2">
    <name type="scientific">Chrysochromulina tobinii</name>
    <dbReference type="NCBI Taxonomy" id="1460289"/>
    <lineage>
        <taxon>Eukaryota</taxon>
        <taxon>Haptista</taxon>
        <taxon>Haptophyta</taxon>
        <taxon>Prymnesiophyceae</taxon>
        <taxon>Prymnesiales</taxon>
        <taxon>Chrysochromulinaceae</taxon>
        <taxon>Chrysochromulina</taxon>
    </lineage>
</organism>
<evidence type="ECO:0000313" key="2">
    <source>
        <dbReference type="Proteomes" id="UP000037460"/>
    </source>
</evidence>
<gene>
    <name evidence="1" type="ORF">Ctob_014567</name>
</gene>
<proteinExistence type="predicted"/>
<evidence type="ECO:0000313" key="1">
    <source>
        <dbReference type="EMBL" id="KOO31376.1"/>
    </source>
</evidence>
<dbReference type="EMBL" id="JWZX01002028">
    <property type="protein sequence ID" value="KOO31376.1"/>
    <property type="molecule type" value="Genomic_DNA"/>
</dbReference>
<dbReference type="AlphaFoldDB" id="A0A0M0JXI7"/>
<keyword evidence="2" id="KW-1185">Reference proteome</keyword>
<reference evidence="2" key="1">
    <citation type="journal article" date="2015" name="PLoS Genet.">
        <title>Genome Sequence and Transcriptome Analyses of Chrysochromulina tobin: Metabolic Tools for Enhanced Algal Fitness in the Prominent Order Prymnesiales (Haptophyceae).</title>
        <authorList>
            <person name="Hovde B.T."/>
            <person name="Deodato C.R."/>
            <person name="Hunsperger H.M."/>
            <person name="Ryken S.A."/>
            <person name="Yost W."/>
            <person name="Jha R.K."/>
            <person name="Patterson J."/>
            <person name="Monnat R.J. Jr."/>
            <person name="Barlow S.B."/>
            <person name="Starkenburg S.R."/>
            <person name="Cattolico R.A."/>
        </authorList>
    </citation>
    <scope>NUCLEOTIDE SEQUENCE</scope>
    <source>
        <strain evidence="2">CCMP291</strain>
    </source>
</reference>
<name>A0A0M0JXI7_9EUKA</name>
<comment type="caution">
    <text evidence="1">The sequence shown here is derived from an EMBL/GenBank/DDBJ whole genome shotgun (WGS) entry which is preliminary data.</text>
</comment>